<dbReference type="SUPFAM" id="SSF103575">
    <property type="entry name" value="Plexin repeat"/>
    <property type="match status" value="1"/>
</dbReference>
<dbReference type="SMART" id="SM00423">
    <property type="entry name" value="PSI"/>
    <property type="match status" value="1"/>
</dbReference>
<dbReference type="Pfam" id="PF01437">
    <property type="entry name" value="PSI"/>
    <property type="match status" value="1"/>
</dbReference>
<evidence type="ECO:0000313" key="5">
    <source>
        <dbReference type="EMBL" id="GFS14058.1"/>
    </source>
</evidence>
<evidence type="ECO:0000259" key="4">
    <source>
        <dbReference type="SMART" id="SM00423"/>
    </source>
</evidence>
<dbReference type="Proteomes" id="UP000762676">
    <property type="component" value="Unassembled WGS sequence"/>
</dbReference>
<dbReference type="EMBL" id="BMAT01009804">
    <property type="protein sequence ID" value="GFS14058.1"/>
    <property type="molecule type" value="Genomic_DNA"/>
</dbReference>
<evidence type="ECO:0000256" key="2">
    <source>
        <dbReference type="ARBA" id="ARBA00023136"/>
    </source>
</evidence>
<comment type="subcellular location">
    <subcellularLocation>
        <location evidence="1">Membrane</location>
    </subcellularLocation>
</comment>
<protein>
    <submittedName>
        <fullName evidence="5">Plexin-A4-like</fullName>
    </submittedName>
</protein>
<accession>A0AAV4IU77</accession>
<dbReference type="InterPro" id="IPR016201">
    <property type="entry name" value="PSI"/>
</dbReference>
<proteinExistence type="predicted"/>
<comment type="caution">
    <text evidence="5">The sequence shown here is derived from an EMBL/GenBank/DDBJ whole genome shotgun (WGS) entry which is preliminary data.</text>
</comment>
<sequence length="105" mass="12025">MKVEDCGRYTTCSECLGAKDPYCGWCSLENNCLRYRANALAVFHLKPAEFKGVVVLLTVEEHVCIQPRPCVAAHSMGIVCKRSEKVRKFPWNYDRDSFFLDSFKP</sequence>
<reference evidence="5 6" key="1">
    <citation type="journal article" date="2021" name="Elife">
        <title>Chloroplast acquisition without the gene transfer in kleptoplastic sea slugs, Plakobranchus ocellatus.</title>
        <authorList>
            <person name="Maeda T."/>
            <person name="Takahashi S."/>
            <person name="Yoshida T."/>
            <person name="Shimamura S."/>
            <person name="Takaki Y."/>
            <person name="Nagai Y."/>
            <person name="Toyoda A."/>
            <person name="Suzuki Y."/>
            <person name="Arimoto A."/>
            <person name="Ishii H."/>
            <person name="Satoh N."/>
            <person name="Nishiyama T."/>
            <person name="Hasebe M."/>
            <person name="Maruyama T."/>
            <person name="Minagawa J."/>
            <person name="Obokata J."/>
            <person name="Shigenobu S."/>
        </authorList>
    </citation>
    <scope>NUCLEOTIDE SEQUENCE [LARGE SCALE GENOMIC DNA]</scope>
</reference>
<name>A0AAV4IU77_9GAST</name>
<keyword evidence="6" id="KW-1185">Reference proteome</keyword>
<organism evidence="5 6">
    <name type="scientific">Elysia marginata</name>
    <dbReference type="NCBI Taxonomy" id="1093978"/>
    <lineage>
        <taxon>Eukaryota</taxon>
        <taxon>Metazoa</taxon>
        <taxon>Spiralia</taxon>
        <taxon>Lophotrochozoa</taxon>
        <taxon>Mollusca</taxon>
        <taxon>Gastropoda</taxon>
        <taxon>Heterobranchia</taxon>
        <taxon>Euthyneura</taxon>
        <taxon>Panpulmonata</taxon>
        <taxon>Sacoglossa</taxon>
        <taxon>Placobranchoidea</taxon>
        <taxon>Plakobranchidae</taxon>
        <taxon>Elysia</taxon>
    </lineage>
</organism>
<gene>
    <name evidence="5" type="ORF">ElyMa_004898600</name>
</gene>
<keyword evidence="2" id="KW-0472">Membrane</keyword>
<evidence type="ECO:0000256" key="1">
    <source>
        <dbReference type="ARBA" id="ARBA00004370"/>
    </source>
</evidence>
<evidence type="ECO:0000256" key="3">
    <source>
        <dbReference type="ARBA" id="ARBA00023180"/>
    </source>
</evidence>
<dbReference type="Gene3D" id="3.30.1680.10">
    <property type="entry name" value="ligand-binding face of the semaphorins, domain 2"/>
    <property type="match status" value="1"/>
</dbReference>
<dbReference type="AlphaFoldDB" id="A0AAV4IU77"/>
<evidence type="ECO:0000313" key="6">
    <source>
        <dbReference type="Proteomes" id="UP000762676"/>
    </source>
</evidence>
<keyword evidence="3" id="KW-0325">Glycoprotein</keyword>
<dbReference type="InterPro" id="IPR002165">
    <property type="entry name" value="Plexin_repeat"/>
</dbReference>
<dbReference type="GO" id="GO:0016020">
    <property type="term" value="C:membrane"/>
    <property type="evidence" value="ECO:0007669"/>
    <property type="project" value="UniProtKB-SubCell"/>
</dbReference>
<feature type="domain" description="PSI" evidence="4">
    <location>
        <begin position="5"/>
        <end position="54"/>
    </location>
</feature>